<gene>
    <name evidence="1" type="ORF">BpHYR1_027849</name>
</gene>
<protein>
    <submittedName>
        <fullName evidence="1">Uncharacterized protein</fullName>
    </submittedName>
</protein>
<sequence>MQTKAINNTTRTNLTFIVPKSYWSFQFCPKYLNTKSMLLFCSNRRFFYLNNFLIINLCIIDRITFNMQHLDEIEYAYSNRYSNK</sequence>
<accession>A0A3M7RPC1</accession>
<reference evidence="1 2" key="1">
    <citation type="journal article" date="2018" name="Sci. Rep.">
        <title>Genomic signatures of local adaptation to the degree of environmental predictability in rotifers.</title>
        <authorList>
            <person name="Franch-Gras L."/>
            <person name="Hahn C."/>
            <person name="Garcia-Roger E.M."/>
            <person name="Carmona M.J."/>
            <person name="Serra M."/>
            <person name="Gomez A."/>
        </authorList>
    </citation>
    <scope>NUCLEOTIDE SEQUENCE [LARGE SCALE GENOMIC DNA]</scope>
    <source>
        <strain evidence="1">HYR1</strain>
    </source>
</reference>
<dbReference type="EMBL" id="REGN01002931">
    <property type="protein sequence ID" value="RNA25391.1"/>
    <property type="molecule type" value="Genomic_DNA"/>
</dbReference>
<organism evidence="1 2">
    <name type="scientific">Brachionus plicatilis</name>
    <name type="common">Marine rotifer</name>
    <name type="synonym">Brachionus muelleri</name>
    <dbReference type="NCBI Taxonomy" id="10195"/>
    <lineage>
        <taxon>Eukaryota</taxon>
        <taxon>Metazoa</taxon>
        <taxon>Spiralia</taxon>
        <taxon>Gnathifera</taxon>
        <taxon>Rotifera</taxon>
        <taxon>Eurotatoria</taxon>
        <taxon>Monogononta</taxon>
        <taxon>Pseudotrocha</taxon>
        <taxon>Ploima</taxon>
        <taxon>Brachionidae</taxon>
        <taxon>Brachionus</taxon>
    </lineage>
</organism>
<name>A0A3M7RPC1_BRAPC</name>
<dbReference type="AlphaFoldDB" id="A0A3M7RPC1"/>
<comment type="caution">
    <text evidence="1">The sequence shown here is derived from an EMBL/GenBank/DDBJ whole genome shotgun (WGS) entry which is preliminary data.</text>
</comment>
<evidence type="ECO:0000313" key="2">
    <source>
        <dbReference type="Proteomes" id="UP000276133"/>
    </source>
</evidence>
<proteinExistence type="predicted"/>
<keyword evidence="2" id="KW-1185">Reference proteome</keyword>
<evidence type="ECO:0000313" key="1">
    <source>
        <dbReference type="EMBL" id="RNA25391.1"/>
    </source>
</evidence>
<dbReference type="Proteomes" id="UP000276133">
    <property type="component" value="Unassembled WGS sequence"/>
</dbReference>